<dbReference type="AlphaFoldDB" id="A0A7M3MFY3"/>
<evidence type="ECO:0000259" key="1">
    <source>
        <dbReference type="Pfam" id="PF01728"/>
    </source>
</evidence>
<dbReference type="GO" id="GO:0032259">
    <property type="term" value="P:methylation"/>
    <property type="evidence" value="ECO:0007669"/>
    <property type="project" value="InterPro"/>
</dbReference>
<sequence>MNDATHTAGYSLGGTIHLAPRGFEEQLEHEVRRELEDSDPEAARRVWTHGRLVFAPGPYRPMAWAQNSWLDPWRIPFDSINEGARALKAIQRNWCLTSIAEHRRAALIAGALPPVKGRPIRFGESPPASPLGGWTLWDRNTIIAAPRTTSPFPEGEVRFVEDKAGPPNRAYLKLWDVFTRFGISPGPGEHCLDLGASPGGWTWVLAELGCRVTAVDRSPLASPLMDNPLVEFRSGSAFGVDPRHVAEEYGHVDWLVWDVACYPKRLLTWVQRWLEHGPACAMVCTVKFQGETDAESAAAFKAIPGSRLVHLTHNKHELTWIRRAGGVPFP</sequence>
<evidence type="ECO:0000313" key="2">
    <source>
        <dbReference type="EMBL" id="TVM17663.1"/>
    </source>
</evidence>
<dbReference type="SUPFAM" id="SSF53335">
    <property type="entry name" value="S-adenosyl-L-methionine-dependent methyltransferases"/>
    <property type="match status" value="1"/>
</dbReference>
<accession>A0A7M3MFY3</accession>
<dbReference type="EMBL" id="QMIE01000006">
    <property type="protein sequence ID" value="TVM17663.1"/>
    <property type="molecule type" value="Genomic_DNA"/>
</dbReference>
<comment type="caution">
    <text evidence="2">The sequence shown here is derived from an EMBL/GenBank/DDBJ whole genome shotgun (WGS) entry which is preliminary data.</text>
</comment>
<dbReference type="Proteomes" id="UP000448292">
    <property type="component" value="Unassembled WGS sequence"/>
</dbReference>
<dbReference type="PANTHER" id="PTHR37524:SF2">
    <property type="entry name" value="RIBOSOMAL RNA METHYLTRANSFERASE FTSJ DOMAIN-CONTAINING PROTEIN"/>
    <property type="match status" value="1"/>
</dbReference>
<dbReference type="GO" id="GO:0008168">
    <property type="term" value="F:methyltransferase activity"/>
    <property type="evidence" value="ECO:0007669"/>
    <property type="project" value="InterPro"/>
</dbReference>
<evidence type="ECO:0000313" key="3">
    <source>
        <dbReference type="Proteomes" id="UP000448292"/>
    </source>
</evidence>
<dbReference type="RefSeq" id="WP_144302781.1">
    <property type="nucleotide sequence ID" value="NZ_QMIE01000006.1"/>
</dbReference>
<keyword evidence="3" id="KW-1185">Reference proteome</keyword>
<dbReference type="InterPro" id="IPR002877">
    <property type="entry name" value="RNA_MeTrfase_FtsJ_dom"/>
</dbReference>
<gene>
    <name evidence="2" type="ORF">DPQ33_08465</name>
</gene>
<reference evidence="2 3" key="1">
    <citation type="submission" date="2018-06" db="EMBL/GenBank/DDBJ databases">
        <title>Complete genome of Desulfovibrio indonesiensis P37SLT.</title>
        <authorList>
            <person name="Crispim J.S."/>
            <person name="Vidigal P.M.P."/>
            <person name="Silva L.C.F."/>
            <person name="Laguardia C.N."/>
            <person name="Araujo L.C."/>
            <person name="Dias R.S."/>
            <person name="Sousa M.P."/>
            <person name="Paula S.O."/>
            <person name="Silva C."/>
        </authorList>
    </citation>
    <scope>NUCLEOTIDE SEQUENCE [LARGE SCALE GENOMIC DNA]</scope>
    <source>
        <strain evidence="2 3">P37SLT</strain>
    </source>
</reference>
<dbReference type="OrthoDB" id="154490at2"/>
<dbReference type="PANTHER" id="PTHR37524">
    <property type="entry name" value="RIBOSOMAL RNA LARGE SUBUNIT METHYLTRANSFERASE M"/>
    <property type="match status" value="1"/>
</dbReference>
<name>A0A7M3MFY3_9BACT</name>
<proteinExistence type="predicted"/>
<protein>
    <recommendedName>
        <fullName evidence="1">Ribosomal RNA methyltransferase FtsJ domain-containing protein</fullName>
    </recommendedName>
</protein>
<feature type="domain" description="Ribosomal RNA methyltransferase FtsJ" evidence="1">
    <location>
        <begin position="168"/>
        <end position="260"/>
    </location>
</feature>
<dbReference type="InterPro" id="IPR029063">
    <property type="entry name" value="SAM-dependent_MTases_sf"/>
</dbReference>
<dbReference type="Gene3D" id="3.40.50.150">
    <property type="entry name" value="Vaccinia Virus protein VP39"/>
    <property type="match status" value="1"/>
</dbReference>
<organism evidence="2 3">
    <name type="scientific">Oceanidesulfovibrio indonesiensis</name>
    <dbReference type="NCBI Taxonomy" id="54767"/>
    <lineage>
        <taxon>Bacteria</taxon>
        <taxon>Pseudomonadati</taxon>
        <taxon>Thermodesulfobacteriota</taxon>
        <taxon>Desulfovibrionia</taxon>
        <taxon>Desulfovibrionales</taxon>
        <taxon>Desulfovibrionaceae</taxon>
        <taxon>Oceanidesulfovibrio</taxon>
    </lineage>
</organism>
<dbReference type="Pfam" id="PF01728">
    <property type="entry name" value="FtsJ"/>
    <property type="match status" value="1"/>
</dbReference>